<dbReference type="PANTHER" id="PTHR30535:SF34">
    <property type="entry name" value="MOLYBDATE-BINDING PROTEIN MOLA"/>
    <property type="match status" value="1"/>
</dbReference>
<keyword evidence="4" id="KW-1185">Reference proteome</keyword>
<protein>
    <submittedName>
        <fullName evidence="3">Iron complex transport system substrate-binding protein</fullName>
    </submittedName>
</protein>
<dbReference type="AlphaFoldDB" id="A0A1G6BGM1"/>
<dbReference type="Gene3D" id="3.40.50.1980">
    <property type="entry name" value="Nitrogenase molybdenum iron protein domain"/>
    <property type="match status" value="2"/>
</dbReference>
<gene>
    <name evidence="3" type="ORF">SAMN02910417_01490</name>
</gene>
<comment type="similarity">
    <text evidence="1">Belongs to the bacterial solute-binding protein 8 family.</text>
</comment>
<evidence type="ECO:0000259" key="2">
    <source>
        <dbReference type="PROSITE" id="PS50983"/>
    </source>
</evidence>
<dbReference type="SUPFAM" id="SSF53807">
    <property type="entry name" value="Helical backbone' metal receptor"/>
    <property type="match status" value="1"/>
</dbReference>
<dbReference type="RefSeq" id="WP_090173735.1">
    <property type="nucleotide sequence ID" value="NZ_FMXR01000010.1"/>
</dbReference>
<dbReference type="Proteomes" id="UP000199228">
    <property type="component" value="Unassembled WGS sequence"/>
</dbReference>
<evidence type="ECO:0000256" key="1">
    <source>
        <dbReference type="ARBA" id="ARBA00008814"/>
    </source>
</evidence>
<proteinExistence type="inferred from homology"/>
<evidence type="ECO:0000313" key="3">
    <source>
        <dbReference type="EMBL" id="SDB19771.1"/>
    </source>
</evidence>
<dbReference type="OrthoDB" id="9787830at2"/>
<sequence>MKEKRIIPRITSIILMLCLLFGMLVGCGSTKAETTVSDTTKDAGKMKTFTDSLGREVEVPENLTSVVASGSTAFIYLYAIAPESIMAVNTELTDAANEYLQEELDELPVIGSFFGNHDLNYEEIASLGPQLVIDIGENKPSMESDLEDITNKTGVTAIHIDAYYDNMDETFEMLGELFGKEEEADALAKFCSNSLKLSQDAVDTAQQKNEKKSVLYCTQEDGLNVLAKDSYHSEVIDMLADNLAVVTNPSSKGTGNQEDIEQLLNWDPQVIIFSPDSYYDYAWEDESWQELTAIKNGTYYETPSGPYGWMGSPPASNRVIGMLWMADLLYPEYTDFDLQDMTIEYYKLFYHYDLSDEEYESLVANSIGKRS</sequence>
<evidence type="ECO:0000313" key="4">
    <source>
        <dbReference type="Proteomes" id="UP000199228"/>
    </source>
</evidence>
<dbReference type="EMBL" id="FMXR01000010">
    <property type="protein sequence ID" value="SDB19771.1"/>
    <property type="molecule type" value="Genomic_DNA"/>
</dbReference>
<dbReference type="Pfam" id="PF01497">
    <property type="entry name" value="Peripla_BP_2"/>
    <property type="match status" value="1"/>
</dbReference>
<reference evidence="3 4" key="1">
    <citation type="submission" date="2016-10" db="EMBL/GenBank/DDBJ databases">
        <authorList>
            <person name="de Groot N.N."/>
        </authorList>
    </citation>
    <scope>NUCLEOTIDE SEQUENCE [LARGE SCALE GENOMIC DNA]</scope>
    <source>
        <strain evidence="3 4">DSM 3217</strain>
    </source>
</reference>
<dbReference type="InterPro" id="IPR050902">
    <property type="entry name" value="ABC_Transporter_SBP"/>
</dbReference>
<dbReference type="GO" id="GO:0071281">
    <property type="term" value="P:cellular response to iron ion"/>
    <property type="evidence" value="ECO:0007669"/>
    <property type="project" value="TreeGrafter"/>
</dbReference>
<dbReference type="PROSITE" id="PS51257">
    <property type="entry name" value="PROKAR_LIPOPROTEIN"/>
    <property type="match status" value="1"/>
</dbReference>
<dbReference type="InterPro" id="IPR002491">
    <property type="entry name" value="ABC_transptr_periplasmic_BD"/>
</dbReference>
<dbReference type="STRING" id="1732.SAMN02910417_01490"/>
<dbReference type="PROSITE" id="PS50983">
    <property type="entry name" value="FE_B12_PBP"/>
    <property type="match status" value="1"/>
</dbReference>
<feature type="domain" description="Fe/B12 periplasmic-binding" evidence="2">
    <location>
        <begin position="65"/>
        <end position="333"/>
    </location>
</feature>
<name>A0A1G6BGM1_EUBOX</name>
<accession>A0A1G6BGM1</accession>
<organism evidence="3 4">
    <name type="scientific">Eubacterium oxidoreducens</name>
    <dbReference type="NCBI Taxonomy" id="1732"/>
    <lineage>
        <taxon>Bacteria</taxon>
        <taxon>Bacillati</taxon>
        <taxon>Bacillota</taxon>
        <taxon>Clostridia</taxon>
        <taxon>Eubacteriales</taxon>
        <taxon>Eubacteriaceae</taxon>
        <taxon>Eubacterium</taxon>
    </lineage>
</organism>
<dbReference type="Gene3D" id="1.20.58.2180">
    <property type="match status" value="1"/>
</dbReference>
<dbReference type="PANTHER" id="PTHR30535">
    <property type="entry name" value="VITAMIN B12-BINDING PROTEIN"/>
    <property type="match status" value="1"/>
</dbReference>